<proteinExistence type="predicted"/>
<dbReference type="EMBL" id="MN739078">
    <property type="protein sequence ID" value="QHS87087.1"/>
    <property type="molecule type" value="Genomic_DNA"/>
</dbReference>
<evidence type="ECO:0000313" key="1">
    <source>
        <dbReference type="EMBL" id="QHS87087.1"/>
    </source>
</evidence>
<protein>
    <submittedName>
        <fullName evidence="1">Uncharacterized protein</fullName>
    </submittedName>
</protein>
<accession>A0A6C0B4E4</accession>
<reference evidence="1" key="1">
    <citation type="journal article" date="2020" name="Nature">
        <title>Giant virus diversity and host interactions through global metagenomics.</title>
        <authorList>
            <person name="Schulz F."/>
            <person name="Roux S."/>
            <person name="Paez-Espino D."/>
            <person name="Jungbluth S."/>
            <person name="Walsh D.A."/>
            <person name="Denef V.J."/>
            <person name="McMahon K.D."/>
            <person name="Konstantinidis K.T."/>
            <person name="Eloe-Fadrosh E.A."/>
            <person name="Kyrpides N.C."/>
            <person name="Woyke T."/>
        </authorList>
    </citation>
    <scope>NUCLEOTIDE SEQUENCE</scope>
    <source>
        <strain evidence="1">GVMAG-M-3300009684-20</strain>
    </source>
</reference>
<name>A0A6C0B4E4_9ZZZZ</name>
<dbReference type="AlphaFoldDB" id="A0A6C0B4E4"/>
<organism evidence="1">
    <name type="scientific">viral metagenome</name>
    <dbReference type="NCBI Taxonomy" id="1070528"/>
    <lineage>
        <taxon>unclassified sequences</taxon>
        <taxon>metagenomes</taxon>
        <taxon>organismal metagenomes</taxon>
    </lineage>
</organism>
<sequence length="295" mass="33236">MSSFSDPNKRTKDNAASNEVVDIQAIITGIHTKNTCGLKIIKAFSDKFPDLELVDARARNGTSRGTHYDFEICVRIVGLTDEGVWKGVEHKGSKKFKPVADDDTPWKAGVQFHNGGCEKYSIAKEYAKLWYSTYIQSGVLKEQFDIHAETPSFEEWFAKDCKTQADPKTPFGLELKRNVRAQRGASSSLLKERAAVIAALELSNDVLETMKAEVLPIANEALEQKDYWLTIHGDVDSDFHCAWYPKFTISEIEEIRVTKKKDIKFVFHCKGGFLFNGILRWGKGAGFSCLRIDLK</sequence>